<dbReference type="AlphaFoldDB" id="A0A947D6N6"/>
<evidence type="ECO:0000256" key="1">
    <source>
        <dbReference type="RuleBase" id="RU000408"/>
    </source>
</evidence>
<comment type="caution">
    <text evidence="4">The sequence shown here is derived from an EMBL/GenBank/DDBJ whole genome shotgun (WGS) entry which is preliminary data.</text>
</comment>
<dbReference type="InterPro" id="IPR002059">
    <property type="entry name" value="CSP_DNA-bd"/>
</dbReference>
<dbReference type="PANTHER" id="PTHR46565">
    <property type="entry name" value="COLD SHOCK DOMAIN PROTEIN 2"/>
    <property type="match status" value="1"/>
</dbReference>
<dbReference type="PRINTS" id="PR00050">
    <property type="entry name" value="COLDSHOCK"/>
</dbReference>
<feature type="compositionally biased region" description="Acidic residues" evidence="2">
    <location>
        <begin position="212"/>
        <end position="221"/>
    </location>
</feature>
<dbReference type="InterPro" id="IPR019844">
    <property type="entry name" value="CSD_CS"/>
</dbReference>
<name>A0A947D6N6_9HYPH</name>
<dbReference type="CDD" id="cd04458">
    <property type="entry name" value="CSP_CDS"/>
    <property type="match status" value="1"/>
</dbReference>
<comment type="subcellular location">
    <subcellularLocation>
        <location evidence="1">Cytoplasm</location>
    </subcellularLocation>
</comment>
<accession>A0A947D6N6</accession>
<gene>
    <name evidence="4" type="ORF">KL771_06950</name>
</gene>
<dbReference type="GO" id="GO:0005829">
    <property type="term" value="C:cytosol"/>
    <property type="evidence" value="ECO:0007669"/>
    <property type="project" value="UniProtKB-ARBA"/>
</dbReference>
<evidence type="ECO:0000259" key="3">
    <source>
        <dbReference type="PROSITE" id="PS51857"/>
    </source>
</evidence>
<feature type="region of interest" description="Disordered" evidence="2">
    <location>
        <begin position="1"/>
        <end position="140"/>
    </location>
</feature>
<sequence length="221" mass="21613">MRDRGFGGRGGGGDRGGFGGGRDRGGFGGRDEGFGGGDRGGFGGGGGDRGGFGGRGRREFGDQGGFGGGGGDRGGFGGGGFGGGDRGGFGGGGGGGGPGGGFGGGGGFRPRRRFEGEEAGGGEGGFRPRPPVDRGPRQNGTVKFFNAEKGYGFITPDEGGADVFVHVSAVERSGLGVLDKGQKISFETEPDKRGKGPKAVNLQVLEGGAGGDGDDQPMLDD</sequence>
<dbReference type="SUPFAM" id="SSF50249">
    <property type="entry name" value="Nucleic acid-binding proteins"/>
    <property type="match status" value="1"/>
</dbReference>
<dbReference type="PROSITE" id="PS51857">
    <property type="entry name" value="CSD_2"/>
    <property type="match status" value="1"/>
</dbReference>
<reference evidence="4 5" key="1">
    <citation type="submission" date="2021-06" db="EMBL/GenBank/DDBJ databases">
        <authorList>
            <person name="Grouzdev D.S."/>
            <person name="Koziaeva V."/>
        </authorList>
    </citation>
    <scope>NUCLEOTIDE SEQUENCE [LARGE SCALE GENOMIC DNA]</scope>
    <source>
        <strain evidence="4 5">22</strain>
    </source>
</reference>
<dbReference type="InterPro" id="IPR012340">
    <property type="entry name" value="NA-bd_OB-fold"/>
</dbReference>
<dbReference type="PANTHER" id="PTHR46565:SF20">
    <property type="entry name" value="COLD SHOCK DOMAIN-CONTAINING PROTEIN 4"/>
    <property type="match status" value="1"/>
</dbReference>
<dbReference type="PROSITE" id="PS00352">
    <property type="entry name" value="CSD_1"/>
    <property type="match status" value="1"/>
</dbReference>
<dbReference type="Pfam" id="PF00313">
    <property type="entry name" value="CSD"/>
    <property type="match status" value="1"/>
</dbReference>
<dbReference type="InterPro" id="IPR011129">
    <property type="entry name" value="CSD"/>
</dbReference>
<dbReference type="Gene3D" id="2.40.50.140">
    <property type="entry name" value="Nucleic acid-binding proteins"/>
    <property type="match status" value="1"/>
</dbReference>
<keyword evidence="5" id="KW-1185">Reference proteome</keyword>
<feature type="compositionally biased region" description="Gly residues" evidence="2">
    <location>
        <begin position="7"/>
        <end position="20"/>
    </location>
</feature>
<feature type="region of interest" description="Disordered" evidence="2">
    <location>
        <begin position="186"/>
        <end position="221"/>
    </location>
</feature>
<evidence type="ECO:0000313" key="5">
    <source>
        <dbReference type="Proteomes" id="UP000766595"/>
    </source>
</evidence>
<feature type="compositionally biased region" description="Gly residues" evidence="2">
    <location>
        <begin position="62"/>
        <end position="108"/>
    </location>
</feature>
<evidence type="ECO:0000313" key="4">
    <source>
        <dbReference type="EMBL" id="MBT9289182.1"/>
    </source>
</evidence>
<dbReference type="GO" id="GO:0003676">
    <property type="term" value="F:nucleic acid binding"/>
    <property type="evidence" value="ECO:0007669"/>
    <property type="project" value="InterPro"/>
</dbReference>
<dbReference type="SMART" id="SM00357">
    <property type="entry name" value="CSP"/>
    <property type="match status" value="1"/>
</dbReference>
<evidence type="ECO:0000256" key="2">
    <source>
        <dbReference type="SAM" id="MobiDB-lite"/>
    </source>
</evidence>
<dbReference type="EMBL" id="JAHHZF010000003">
    <property type="protein sequence ID" value="MBT9289182.1"/>
    <property type="molecule type" value="Genomic_DNA"/>
</dbReference>
<proteinExistence type="predicted"/>
<feature type="domain" description="CSD" evidence="3">
    <location>
        <begin position="137"/>
        <end position="204"/>
    </location>
</feature>
<organism evidence="4 5">
    <name type="scientific">Prosthecodimorpha staleyi</name>
    <dbReference type="NCBI Taxonomy" id="2840188"/>
    <lineage>
        <taxon>Bacteria</taxon>
        <taxon>Pseudomonadati</taxon>
        <taxon>Pseudomonadota</taxon>
        <taxon>Alphaproteobacteria</taxon>
        <taxon>Hyphomicrobiales</taxon>
        <taxon>Ancalomicrobiaceae</taxon>
        <taxon>Prosthecodimorpha</taxon>
    </lineage>
</organism>
<protein>
    <submittedName>
        <fullName evidence="4">Cold-shock protein</fullName>
    </submittedName>
</protein>
<dbReference type="Proteomes" id="UP000766595">
    <property type="component" value="Unassembled WGS sequence"/>
</dbReference>
<feature type="compositionally biased region" description="Gly residues" evidence="2">
    <location>
        <begin position="34"/>
        <end position="54"/>
    </location>
</feature>
<feature type="compositionally biased region" description="Basic and acidic residues" evidence="2">
    <location>
        <begin position="21"/>
        <end position="33"/>
    </location>
</feature>